<dbReference type="Proteomes" id="UP000199608">
    <property type="component" value="Unassembled WGS sequence"/>
</dbReference>
<keyword evidence="1" id="KW-0472">Membrane</keyword>
<evidence type="ECO:0000313" key="3">
    <source>
        <dbReference type="Proteomes" id="UP000199608"/>
    </source>
</evidence>
<proteinExistence type="predicted"/>
<dbReference type="AlphaFoldDB" id="A0A1H2HX65"/>
<name>A0A1H2HX65_9BACT</name>
<keyword evidence="1" id="KW-0812">Transmembrane</keyword>
<protein>
    <submittedName>
        <fullName evidence="2">Uncharacterized protein</fullName>
    </submittedName>
</protein>
<accession>A0A1H2HX65</accession>
<gene>
    <name evidence="2" type="ORF">SAMN04487931_107102</name>
</gene>
<dbReference type="EMBL" id="FNLL01000007">
    <property type="protein sequence ID" value="SDU36513.1"/>
    <property type="molecule type" value="Genomic_DNA"/>
</dbReference>
<dbReference type="RefSeq" id="WP_092234817.1">
    <property type="nucleotide sequence ID" value="NZ_FNLL01000007.1"/>
</dbReference>
<keyword evidence="1" id="KW-1133">Transmembrane helix</keyword>
<evidence type="ECO:0000313" key="2">
    <source>
        <dbReference type="EMBL" id="SDU36513.1"/>
    </source>
</evidence>
<sequence>MLFGKKLYSIQIVFILAIFFFVLFALVFRLIIDLRDESVKKQAQQIETQRLKQQFIANIDDQYNLLLKLYKAKEYEKAIELIKKFNTYEKSDYQNLSEIKKQVRLYYLKKKLEFIPKVHFAEFIKLSKDINIEDDNSTEVFIRTPRYGQYFNTSDLPILLEGVALSVAGDFSDSIVWKSHVDGELGKGKKIAVRLSVGEHQITATATNGITKGSMTTRIFIEKDPDFLKYYRKK</sequence>
<reference evidence="3" key="1">
    <citation type="submission" date="2016-10" db="EMBL/GenBank/DDBJ databases">
        <authorList>
            <person name="Varghese N."/>
            <person name="Submissions S."/>
        </authorList>
    </citation>
    <scope>NUCLEOTIDE SEQUENCE [LARGE SCALE GENOMIC DNA]</scope>
    <source>
        <strain evidence="3">DSM 3384</strain>
    </source>
</reference>
<feature type="transmembrane region" description="Helical" evidence="1">
    <location>
        <begin position="12"/>
        <end position="32"/>
    </location>
</feature>
<organism evidence="2 3">
    <name type="scientific">Desulfobacula phenolica</name>
    <dbReference type="NCBI Taxonomy" id="90732"/>
    <lineage>
        <taxon>Bacteria</taxon>
        <taxon>Pseudomonadati</taxon>
        <taxon>Thermodesulfobacteriota</taxon>
        <taxon>Desulfobacteria</taxon>
        <taxon>Desulfobacterales</taxon>
        <taxon>Desulfobacteraceae</taxon>
        <taxon>Desulfobacula</taxon>
    </lineage>
</organism>
<evidence type="ECO:0000256" key="1">
    <source>
        <dbReference type="SAM" id="Phobius"/>
    </source>
</evidence>
<keyword evidence="3" id="KW-1185">Reference proteome</keyword>